<dbReference type="GO" id="GO:0000160">
    <property type="term" value="P:phosphorelay signal transduction system"/>
    <property type="evidence" value="ECO:0007669"/>
    <property type="project" value="InterPro"/>
</dbReference>
<evidence type="ECO:0000259" key="3">
    <source>
        <dbReference type="PROSITE" id="PS50110"/>
    </source>
</evidence>
<dbReference type="PANTHER" id="PTHR44591:SF3">
    <property type="entry name" value="RESPONSE REGULATORY DOMAIN-CONTAINING PROTEIN"/>
    <property type="match status" value="1"/>
</dbReference>
<dbReference type="InterPro" id="IPR050595">
    <property type="entry name" value="Bact_response_regulator"/>
</dbReference>
<dbReference type="RefSeq" id="WP_142897714.1">
    <property type="nucleotide sequence ID" value="NZ_ML660057.1"/>
</dbReference>
<feature type="modified residue" description="4-aspartylphosphate" evidence="2">
    <location>
        <position position="63"/>
    </location>
</feature>
<keyword evidence="5" id="KW-1185">Reference proteome</keyword>
<proteinExistence type="predicted"/>
<dbReference type="EMBL" id="VHSH01000006">
    <property type="protein sequence ID" value="TQV78380.1"/>
    <property type="molecule type" value="Genomic_DNA"/>
</dbReference>
<dbReference type="AlphaFoldDB" id="A0A545TMC0"/>
<evidence type="ECO:0000313" key="5">
    <source>
        <dbReference type="Proteomes" id="UP000315252"/>
    </source>
</evidence>
<dbReference type="SMART" id="SM00448">
    <property type="entry name" value="REC"/>
    <property type="match status" value="1"/>
</dbReference>
<dbReference type="Proteomes" id="UP000315252">
    <property type="component" value="Unassembled WGS sequence"/>
</dbReference>
<comment type="caution">
    <text evidence="4">The sequence shown here is derived from an EMBL/GenBank/DDBJ whole genome shotgun (WGS) entry which is preliminary data.</text>
</comment>
<feature type="domain" description="Response regulatory" evidence="3">
    <location>
        <begin position="13"/>
        <end position="132"/>
    </location>
</feature>
<dbReference type="InterPro" id="IPR011006">
    <property type="entry name" value="CheY-like_superfamily"/>
</dbReference>
<dbReference type="Gene3D" id="3.40.50.2300">
    <property type="match status" value="1"/>
</dbReference>
<protein>
    <submittedName>
        <fullName evidence="4">Response regulator</fullName>
    </submittedName>
</protein>
<organism evidence="4 5">
    <name type="scientific">Denitrobaculum tricleocarpae</name>
    <dbReference type="NCBI Taxonomy" id="2591009"/>
    <lineage>
        <taxon>Bacteria</taxon>
        <taxon>Pseudomonadati</taxon>
        <taxon>Pseudomonadota</taxon>
        <taxon>Alphaproteobacteria</taxon>
        <taxon>Rhodospirillales</taxon>
        <taxon>Rhodospirillaceae</taxon>
        <taxon>Denitrobaculum</taxon>
    </lineage>
</organism>
<dbReference type="InterPro" id="IPR001789">
    <property type="entry name" value="Sig_transdc_resp-reg_receiver"/>
</dbReference>
<keyword evidence="1 2" id="KW-0597">Phosphoprotein</keyword>
<dbReference type="SUPFAM" id="SSF52172">
    <property type="entry name" value="CheY-like"/>
    <property type="match status" value="1"/>
</dbReference>
<name>A0A545TMC0_9PROT</name>
<gene>
    <name evidence="4" type="ORF">FKG95_17590</name>
</gene>
<evidence type="ECO:0000256" key="2">
    <source>
        <dbReference type="PROSITE-ProRule" id="PRU00169"/>
    </source>
</evidence>
<accession>A0A545TMC0</accession>
<sequence>MTVLSREEWGSLSFLVADDTGVIRAMMEMMLLALGAGSVAMAADGQEAMDELQRNPVDFVISDLNMTPVSGLEFLRSLRSTDDLALARTPVVVISGYGELEVKEQVLAAGGNAFMTKPVKPGGIETRIVEILEAQGRAAPAIAVPSAKVASATVASAKVLPVQIAASEATLLAGRA</sequence>
<dbReference type="CDD" id="cd00156">
    <property type="entry name" value="REC"/>
    <property type="match status" value="1"/>
</dbReference>
<dbReference type="OrthoDB" id="9786548at2"/>
<dbReference type="Pfam" id="PF00072">
    <property type="entry name" value="Response_reg"/>
    <property type="match status" value="1"/>
</dbReference>
<dbReference type="PANTHER" id="PTHR44591">
    <property type="entry name" value="STRESS RESPONSE REGULATOR PROTEIN 1"/>
    <property type="match status" value="1"/>
</dbReference>
<evidence type="ECO:0000256" key="1">
    <source>
        <dbReference type="ARBA" id="ARBA00022553"/>
    </source>
</evidence>
<evidence type="ECO:0000313" key="4">
    <source>
        <dbReference type="EMBL" id="TQV78380.1"/>
    </source>
</evidence>
<reference evidence="4 5" key="1">
    <citation type="submission" date="2019-06" db="EMBL/GenBank/DDBJ databases">
        <title>Whole genome sequence for Rhodospirillaceae sp. R148.</title>
        <authorList>
            <person name="Wang G."/>
        </authorList>
    </citation>
    <scope>NUCLEOTIDE SEQUENCE [LARGE SCALE GENOMIC DNA]</scope>
    <source>
        <strain evidence="4 5">R148</strain>
    </source>
</reference>
<dbReference type="PROSITE" id="PS50110">
    <property type="entry name" value="RESPONSE_REGULATORY"/>
    <property type="match status" value="1"/>
</dbReference>